<dbReference type="PANTHER" id="PTHR43685:SF5">
    <property type="entry name" value="GLYCOSYLTRANSFERASE EPSE-RELATED"/>
    <property type="match status" value="1"/>
</dbReference>
<dbReference type="InterPro" id="IPR001173">
    <property type="entry name" value="Glyco_trans_2-like"/>
</dbReference>
<dbReference type="RefSeq" id="WP_119534593.1">
    <property type="nucleotide sequence ID" value="NZ_NRJF01000084.1"/>
</dbReference>
<dbReference type="GO" id="GO:0016757">
    <property type="term" value="F:glycosyltransferase activity"/>
    <property type="evidence" value="ECO:0007669"/>
    <property type="project" value="UniProtKB-KW"/>
</dbReference>
<dbReference type="Gene3D" id="3.90.550.10">
    <property type="entry name" value="Spore Coat Polysaccharide Biosynthesis Protein SpsA, Chain A"/>
    <property type="match status" value="1"/>
</dbReference>
<dbReference type="Pfam" id="PF00535">
    <property type="entry name" value="Glycos_transf_2"/>
    <property type="match status" value="1"/>
</dbReference>
<sequence>MFDHKLQKLKRIYTSRNFLQIDNLSFPRCGFKAQVYYLLCLAGRGKLRQAQLYASWLQPRVKSRRALVWALPLLAVNLPQQALAWYQHYFAWGQKLAQQAQAASWLLPMAGAASACQNMSLLKHFLVQLEQRHIRFSKKQQENLYFLEANYRQWLEQAVSQHQEQDRKVKATLERASAEQGATKVIPYAYQALCHLWQKQGLQTVPLQAPEQGFALARLNSPQVNTTKQEVQSQLSRHEPLVSVIVTCYNAQDTLTTAVNSLRQQTYQNLEIIVVDDASEQDLASVITPLCKADPRVKYLRLPANIGTYGAKNLALEIAQGEFIATHDADDWAHPQKIALQVAPLLTQPELIATTSKWIKITQAGIFSARLVYPLIRLNPSSPLWRKQALQTLGSWDWVKTGADSEFLARLKKAFGSKAIDELEQVLVVGQELETSLMHHPSTGYSSLQGREQRLAYWQAWQEFLKQARPEQLSYARDQRPFPIPQVLRIDPQHLEQDWQYIQSHKQRD</sequence>
<dbReference type="PANTHER" id="PTHR43685">
    <property type="entry name" value="GLYCOSYLTRANSFERASE"/>
    <property type="match status" value="1"/>
</dbReference>
<dbReference type="EMBL" id="NRJF01000084">
    <property type="protein sequence ID" value="RIY35581.1"/>
    <property type="molecule type" value="Genomic_DNA"/>
</dbReference>
<accession>A0A3A1YDG2</accession>
<dbReference type="SUPFAM" id="SSF53448">
    <property type="entry name" value="Nucleotide-diphospho-sugar transferases"/>
    <property type="match status" value="1"/>
</dbReference>
<proteinExistence type="inferred from homology"/>
<keyword evidence="6" id="KW-1185">Reference proteome</keyword>
<dbReference type="Proteomes" id="UP000265964">
    <property type="component" value="Unassembled WGS sequence"/>
</dbReference>
<name>A0A3A1YDG2_9GAMM</name>
<dbReference type="OrthoDB" id="8742915at2"/>
<gene>
    <name evidence="5" type="ORF">CKF59_03480</name>
</gene>
<evidence type="ECO:0000256" key="2">
    <source>
        <dbReference type="ARBA" id="ARBA00022676"/>
    </source>
</evidence>
<dbReference type="CDD" id="cd00761">
    <property type="entry name" value="Glyco_tranf_GTA_type"/>
    <property type="match status" value="1"/>
</dbReference>
<comment type="caution">
    <text evidence="5">The sequence shown here is derived from an EMBL/GenBank/DDBJ whole genome shotgun (WGS) entry which is preliminary data.</text>
</comment>
<organism evidence="5 6">
    <name type="scientific">Psittacicella gerlachiana</name>
    <dbReference type="NCBI Taxonomy" id="2028574"/>
    <lineage>
        <taxon>Bacteria</taxon>
        <taxon>Pseudomonadati</taxon>
        <taxon>Pseudomonadota</taxon>
        <taxon>Gammaproteobacteria</taxon>
        <taxon>Pasteurellales</taxon>
        <taxon>Psittacicellaceae</taxon>
        <taxon>Psittacicella</taxon>
    </lineage>
</organism>
<keyword evidence="2" id="KW-0328">Glycosyltransferase</keyword>
<dbReference type="InterPro" id="IPR029044">
    <property type="entry name" value="Nucleotide-diphossugar_trans"/>
</dbReference>
<dbReference type="AlphaFoldDB" id="A0A3A1YDG2"/>
<evidence type="ECO:0000256" key="3">
    <source>
        <dbReference type="ARBA" id="ARBA00022679"/>
    </source>
</evidence>
<dbReference type="InterPro" id="IPR050834">
    <property type="entry name" value="Glycosyltransf_2"/>
</dbReference>
<evidence type="ECO:0000259" key="4">
    <source>
        <dbReference type="Pfam" id="PF00535"/>
    </source>
</evidence>
<evidence type="ECO:0000256" key="1">
    <source>
        <dbReference type="ARBA" id="ARBA00006739"/>
    </source>
</evidence>
<feature type="domain" description="Glycosyltransferase 2-like" evidence="4">
    <location>
        <begin position="243"/>
        <end position="351"/>
    </location>
</feature>
<reference evidence="5 6" key="1">
    <citation type="submission" date="2017-08" db="EMBL/GenBank/DDBJ databases">
        <title>Reclassification of Bisgaard taxon 37 and 44.</title>
        <authorList>
            <person name="Christensen H."/>
        </authorList>
    </citation>
    <scope>NUCLEOTIDE SEQUENCE [LARGE SCALE GENOMIC DNA]</scope>
    <source>
        <strain evidence="5 6">EEAB3T1</strain>
    </source>
</reference>
<comment type="similarity">
    <text evidence="1">Belongs to the glycosyltransferase 2 family.</text>
</comment>
<evidence type="ECO:0000313" key="6">
    <source>
        <dbReference type="Proteomes" id="UP000265964"/>
    </source>
</evidence>
<keyword evidence="3" id="KW-0808">Transferase</keyword>
<protein>
    <recommendedName>
        <fullName evidence="4">Glycosyltransferase 2-like domain-containing protein</fullName>
    </recommendedName>
</protein>
<evidence type="ECO:0000313" key="5">
    <source>
        <dbReference type="EMBL" id="RIY35581.1"/>
    </source>
</evidence>